<comment type="caution">
    <text evidence="2">The sequence shown here is derived from an EMBL/GenBank/DDBJ whole genome shotgun (WGS) entry which is preliminary data.</text>
</comment>
<feature type="region of interest" description="Disordered" evidence="1">
    <location>
        <begin position="19"/>
        <end position="83"/>
    </location>
</feature>
<feature type="non-terminal residue" evidence="2">
    <location>
        <position position="1"/>
    </location>
</feature>
<organism evidence="2 3">
    <name type="scientific">Prorocentrum cordatum</name>
    <dbReference type="NCBI Taxonomy" id="2364126"/>
    <lineage>
        <taxon>Eukaryota</taxon>
        <taxon>Sar</taxon>
        <taxon>Alveolata</taxon>
        <taxon>Dinophyceae</taxon>
        <taxon>Prorocentrales</taxon>
        <taxon>Prorocentraceae</taxon>
        <taxon>Prorocentrum</taxon>
    </lineage>
</organism>
<evidence type="ECO:0000313" key="2">
    <source>
        <dbReference type="EMBL" id="CAK0879529.1"/>
    </source>
</evidence>
<name>A0ABN9W1Z6_9DINO</name>
<feature type="compositionally biased region" description="Low complexity" evidence="1">
    <location>
        <begin position="19"/>
        <end position="47"/>
    </location>
</feature>
<feature type="non-terminal residue" evidence="2">
    <location>
        <position position="83"/>
    </location>
</feature>
<reference evidence="2" key="1">
    <citation type="submission" date="2023-10" db="EMBL/GenBank/DDBJ databases">
        <authorList>
            <person name="Chen Y."/>
            <person name="Shah S."/>
            <person name="Dougan E. K."/>
            <person name="Thang M."/>
            <person name="Chan C."/>
        </authorList>
    </citation>
    <scope>NUCLEOTIDE SEQUENCE [LARGE SCALE GENOMIC DNA]</scope>
</reference>
<proteinExistence type="predicted"/>
<evidence type="ECO:0000256" key="1">
    <source>
        <dbReference type="SAM" id="MobiDB-lite"/>
    </source>
</evidence>
<dbReference type="EMBL" id="CAUYUJ010017968">
    <property type="protein sequence ID" value="CAK0879529.1"/>
    <property type="molecule type" value="Genomic_DNA"/>
</dbReference>
<keyword evidence="3" id="KW-1185">Reference proteome</keyword>
<accession>A0ABN9W1Z6</accession>
<gene>
    <name evidence="2" type="ORF">PCOR1329_LOCUS62930</name>
</gene>
<protein>
    <submittedName>
        <fullName evidence="2">Uncharacterized protein</fullName>
    </submittedName>
</protein>
<dbReference type="Proteomes" id="UP001189429">
    <property type="component" value="Unassembled WGS sequence"/>
</dbReference>
<evidence type="ECO:0000313" key="3">
    <source>
        <dbReference type="Proteomes" id="UP001189429"/>
    </source>
</evidence>
<sequence length="83" mass="8771">GPSQPSRPWATATWCRTRSPASSWARSLPSSGWSSSPSGSPWCRSTSASVSWRSRCGRSPPGVLAARGAARSGRPQCRGRAAR</sequence>